<protein>
    <recommendedName>
        <fullName evidence="3">Rhodopsin domain-containing protein</fullName>
    </recommendedName>
</protein>
<name>A0A9P4LDE2_9PLEO</name>
<dbReference type="EMBL" id="ML976614">
    <property type="protein sequence ID" value="KAF1850297.1"/>
    <property type="molecule type" value="Genomic_DNA"/>
</dbReference>
<keyword evidence="5" id="KW-1185">Reference proteome</keyword>
<evidence type="ECO:0000313" key="5">
    <source>
        <dbReference type="Proteomes" id="UP000800039"/>
    </source>
</evidence>
<dbReference type="RefSeq" id="XP_040792860.1">
    <property type="nucleotide sequence ID" value="XM_040927640.1"/>
</dbReference>
<dbReference type="PANTHER" id="PTHR38794">
    <property type="entry name" value="INTEGRAL MEMBRANE PROTEIN"/>
    <property type="match status" value="1"/>
</dbReference>
<accession>A0A9P4LDE2</accession>
<dbReference type="GeneID" id="63844893"/>
<comment type="caution">
    <text evidence="4">The sequence shown here is derived from an EMBL/GenBank/DDBJ whole genome shotgun (WGS) entry which is preliminary data.</text>
</comment>
<feature type="domain" description="Rhodopsin" evidence="3">
    <location>
        <begin position="2"/>
        <end position="91"/>
    </location>
</feature>
<evidence type="ECO:0000256" key="2">
    <source>
        <dbReference type="SAM" id="Phobius"/>
    </source>
</evidence>
<proteinExistence type="predicted"/>
<keyword evidence="2" id="KW-1133">Transmembrane helix</keyword>
<sequence>MGCARISVCLVIRKVLPGVVAKYTALVFASFTAIWTVSGVLVSAFPCNLPNPWRFTGAHNCYDLVAFVNYVGITNIVVEVLLVMIPLFIWNLSFVNSSPLADYTYDSWATVLCEQVAQNISVISACLPCLHPFITNILAGATEPETIMISYGAPPCIRQYLNRKRSSFAPSQSSHASTAPFSEKAEEPYCRPLATHGLLHSQSATRFPTNIARTMFTQAPPETFFNRLIEIPRSRPGTPSSNTNASEAPRRLGDVGVIPAIDWDSGSNISGSSRRSSPSRNPTAEYVLNRSKIISVPEEKLLYDAGVRQFAPPLPSPRMPRRPPRAF</sequence>
<evidence type="ECO:0000256" key="1">
    <source>
        <dbReference type="SAM" id="MobiDB-lite"/>
    </source>
</evidence>
<feature type="transmembrane region" description="Helical" evidence="2">
    <location>
        <begin position="23"/>
        <end position="45"/>
    </location>
</feature>
<keyword evidence="2" id="KW-0812">Transmembrane</keyword>
<evidence type="ECO:0000259" key="3">
    <source>
        <dbReference type="Pfam" id="PF20684"/>
    </source>
</evidence>
<gene>
    <name evidence="4" type="ORF">K460DRAFT_270336</name>
</gene>
<reference evidence="4" key="1">
    <citation type="submission" date="2020-01" db="EMBL/GenBank/DDBJ databases">
        <authorList>
            <consortium name="DOE Joint Genome Institute"/>
            <person name="Haridas S."/>
            <person name="Albert R."/>
            <person name="Binder M."/>
            <person name="Bloem J."/>
            <person name="Labutti K."/>
            <person name="Salamov A."/>
            <person name="Andreopoulos B."/>
            <person name="Baker S.E."/>
            <person name="Barry K."/>
            <person name="Bills G."/>
            <person name="Bluhm B.H."/>
            <person name="Cannon C."/>
            <person name="Castanera R."/>
            <person name="Culley D.E."/>
            <person name="Daum C."/>
            <person name="Ezra D."/>
            <person name="Gonzalez J.B."/>
            <person name="Henrissat B."/>
            <person name="Kuo A."/>
            <person name="Liang C."/>
            <person name="Lipzen A."/>
            <person name="Lutzoni F."/>
            <person name="Magnuson J."/>
            <person name="Mondo S."/>
            <person name="Nolan M."/>
            <person name="Ohm R."/>
            <person name="Pangilinan J."/>
            <person name="Park H.-J."/>
            <person name="Ramirez L."/>
            <person name="Alfaro M."/>
            <person name="Sun H."/>
            <person name="Tritt A."/>
            <person name="Yoshinaga Y."/>
            <person name="Zwiers L.-H."/>
            <person name="Turgeon B.G."/>
            <person name="Goodwin S.B."/>
            <person name="Spatafora J.W."/>
            <person name="Crous P.W."/>
            <person name="Grigoriev I.V."/>
        </authorList>
    </citation>
    <scope>NUCLEOTIDE SEQUENCE</scope>
    <source>
        <strain evidence="4">CBS 394.84</strain>
    </source>
</reference>
<keyword evidence="2" id="KW-0472">Membrane</keyword>
<feature type="region of interest" description="Disordered" evidence="1">
    <location>
        <begin position="263"/>
        <end position="283"/>
    </location>
</feature>
<feature type="compositionally biased region" description="Low complexity" evidence="1">
    <location>
        <begin position="265"/>
        <end position="282"/>
    </location>
</feature>
<evidence type="ECO:0000313" key="4">
    <source>
        <dbReference type="EMBL" id="KAF1850297.1"/>
    </source>
</evidence>
<dbReference type="PANTHER" id="PTHR38794:SF1">
    <property type="entry name" value="INTEGRAL MEMBRANE PROTEIN"/>
    <property type="match status" value="1"/>
</dbReference>
<dbReference type="Pfam" id="PF20684">
    <property type="entry name" value="Fung_rhodopsin"/>
    <property type="match status" value="1"/>
</dbReference>
<dbReference type="InterPro" id="IPR049326">
    <property type="entry name" value="Rhodopsin_dom_fungi"/>
</dbReference>
<dbReference type="AlphaFoldDB" id="A0A9P4LDE2"/>
<dbReference type="OrthoDB" id="3918601at2759"/>
<feature type="transmembrane region" description="Helical" evidence="2">
    <location>
        <begin position="65"/>
        <end position="90"/>
    </location>
</feature>
<dbReference type="Proteomes" id="UP000800039">
    <property type="component" value="Unassembled WGS sequence"/>
</dbReference>
<organism evidence="4 5">
    <name type="scientific">Cucurbitaria berberidis CBS 394.84</name>
    <dbReference type="NCBI Taxonomy" id="1168544"/>
    <lineage>
        <taxon>Eukaryota</taxon>
        <taxon>Fungi</taxon>
        <taxon>Dikarya</taxon>
        <taxon>Ascomycota</taxon>
        <taxon>Pezizomycotina</taxon>
        <taxon>Dothideomycetes</taxon>
        <taxon>Pleosporomycetidae</taxon>
        <taxon>Pleosporales</taxon>
        <taxon>Pleosporineae</taxon>
        <taxon>Cucurbitariaceae</taxon>
        <taxon>Cucurbitaria</taxon>
    </lineage>
</organism>